<protein>
    <submittedName>
        <fullName evidence="1">Uncharacterized protein</fullName>
    </submittedName>
</protein>
<dbReference type="EMBL" id="QJJM01000004">
    <property type="protein sequence ID" value="PXW77780.1"/>
    <property type="molecule type" value="Genomic_DNA"/>
</dbReference>
<organism evidence="1 2">
    <name type="scientific">Blastomonas natatoria</name>
    <dbReference type="NCBI Taxonomy" id="34015"/>
    <lineage>
        <taxon>Bacteria</taxon>
        <taxon>Pseudomonadati</taxon>
        <taxon>Pseudomonadota</taxon>
        <taxon>Alphaproteobacteria</taxon>
        <taxon>Sphingomonadales</taxon>
        <taxon>Sphingomonadaceae</taxon>
        <taxon>Blastomonas</taxon>
    </lineage>
</organism>
<gene>
    <name evidence="1" type="ORF">C7451_104276</name>
</gene>
<keyword evidence="2" id="KW-1185">Reference proteome</keyword>
<dbReference type="RefSeq" id="WP_110298244.1">
    <property type="nucleotide sequence ID" value="NZ_QJJM01000004.1"/>
</dbReference>
<accession>A0A2V3V892</accession>
<comment type="caution">
    <text evidence="1">The sequence shown here is derived from an EMBL/GenBank/DDBJ whole genome shotgun (WGS) entry which is preliminary data.</text>
</comment>
<dbReference type="OrthoDB" id="7392176at2"/>
<sequence length="79" mass="7961">MIKNIIGAVIGAKLAGRTPRADSAAGATTGAIAASAIPFIISRLSLPSLIAIGAGGYLLKRHHEKQEAARNTLAGRTAA</sequence>
<reference evidence="1 2" key="1">
    <citation type="submission" date="2018-05" db="EMBL/GenBank/DDBJ databases">
        <title>Genomic Encyclopedia of Type Strains, Phase IV (KMG-IV): sequencing the most valuable type-strain genomes for metagenomic binning, comparative biology and taxonomic classification.</title>
        <authorList>
            <person name="Goeker M."/>
        </authorList>
    </citation>
    <scope>NUCLEOTIDE SEQUENCE [LARGE SCALE GENOMIC DNA]</scope>
    <source>
        <strain evidence="1 2">DSM 3183</strain>
    </source>
</reference>
<evidence type="ECO:0000313" key="1">
    <source>
        <dbReference type="EMBL" id="PXW77780.1"/>
    </source>
</evidence>
<evidence type="ECO:0000313" key="2">
    <source>
        <dbReference type="Proteomes" id="UP000248014"/>
    </source>
</evidence>
<name>A0A2V3V892_9SPHN</name>
<proteinExistence type="predicted"/>
<dbReference type="AlphaFoldDB" id="A0A2V3V892"/>
<dbReference type="Proteomes" id="UP000248014">
    <property type="component" value="Unassembled WGS sequence"/>
</dbReference>